<feature type="transmembrane region" description="Helical" evidence="8">
    <location>
        <begin position="107"/>
        <end position="131"/>
    </location>
</feature>
<proteinExistence type="inferred from homology"/>
<feature type="transmembrane region" description="Helical" evidence="8">
    <location>
        <begin position="471"/>
        <end position="489"/>
    </location>
</feature>
<feature type="transmembrane region" description="Helical" evidence="8">
    <location>
        <begin position="611"/>
        <end position="633"/>
    </location>
</feature>
<dbReference type="EMBL" id="SPHZ02000005">
    <property type="protein sequence ID" value="KAF0917579.1"/>
    <property type="molecule type" value="Genomic_DNA"/>
</dbReference>
<dbReference type="GO" id="GO:0035673">
    <property type="term" value="F:oligopeptide transmembrane transporter activity"/>
    <property type="evidence" value="ECO:0007669"/>
    <property type="project" value="InterPro"/>
</dbReference>
<feature type="transmembrane region" description="Helical" evidence="8">
    <location>
        <begin position="66"/>
        <end position="87"/>
    </location>
</feature>
<keyword evidence="4 8" id="KW-0812">Transmembrane</keyword>
<dbReference type="Pfam" id="PF03169">
    <property type="entry name" value="OPT"/>
    <property type="match status" value="1"/>
</dbReference>
<dbReference type="GO" id="GO:0016020">
    <property type="term" value="C:membrane"/>
    <property type="evidence" value="ECO:0007669"/>
    <property type="project" value="UniProtKB-SubCell"/>
</dbReference>
<keyword evidence="3" id="KW-0813">Transport</keyword>
<feature type="region of interest" description="Disordered" evidence="7">
    <location>
        <begin position="1"/>
        <end position="27"/>
    </location>
</feature>
<evidence type="ECO:0000313" key="10">
    <source>
        <dbReference type="Proteomes" id="UP000479710"/>
    </source>
</evidence>
<evidence type="ECO:0000256" key="7">
    <source>
        <dbReference type="SAM" id="MobiDB-lite"/>
    </source>
</evidence>
<dbReference type="Proteomes" id="UP000479710">
    <property type="component" value="Unassembled WGS sequence"/>
</dbReference>
<dbReference type="AlphaFoldDB" id="A0A6G1DYJ8"/>
<comment type="similarity">
    <text evidence="2">Belongs to the YSL (TC 2.A.67.2) family.</text>
</comment>
<feature type="transmembrane region" description="Helical" evidence="8">
    <location>
        <begin position="509"/>
        <end position="530"/>
    </location>
</feature>
<name>A0A6G1DYJ8_9ORYZ</name>
<feature type="transmembrane region" description="Helical" evidence="8">
    <location>
        <begin position="256"/>
        <end position="275"/>
    </location>
</feature>
<dbReference type="InterPro" id="IPR004813">
    <property type="entry name" value="OPT"/>
</dbReference>
<evidence type="ECO:0000313" key="9">
    <source>
        <dbReference type="EMBL" id="KAF0917579.1"/>
    </source>
</evidence>
<gene>
    <name evidence="9" type="ORF">E2562_020953</name>
</gene>
<organism evidence="9 10">
    <name type="scientific">Oryza meyeriana var. granulata</name>
    <dbReference type="NCBI Taxonomy" id="110450"/>
    <lineage>
        <taxon>Eukaryota</taxon>
        <taxon>Viridiplantae</taxon>
        <taxon>Streptophyta</taxon>
        <taxon>Embryophyta</taxon>
        <taxon>Tracheophyta</taxon>
        <taxon>Spermatophyta</taxon>
        <taxon>Magnoliopsida</taxon>
        <taxon>Liliopsida</taxon>
        <taxon>Poales</taxon>
        <taxon>Poaceae</taxon>
        <taxon>BOP clade</taxon>
        <taxon>Oryzoideae</taxon>
        <taxon>Oryzeae</taxon>
        <taxon>Oryzinae</taxon>
        <taxon>Oryza</taxon>
        <taxon>Oryza meyeriana</taxon>
    </lineage>
</organism>
<keyword evidence="5 8" id="KW-1133">Transmembrane helix</keyword>
<reference evidence="9 10" key="1">
    <citation type="submission" date="2019-11" db="EMBL/GenBank/DDBJ databases">
        <title>Whole genome sequence of Oryza granulata.</title>
        <authorList>
            <person name="Li W."/>
        </authorList>
    </citation>
    <scope>NUCLEOTIDE SEQUENCE [LARGE SCALE GENOMIC DNA]</scope>
    <source>
        <strain evidence="10">cv. Menghai</strain>
        <tissue evidence="9">Leaf</tissue>
    </source>
</reference>
<dbReference type="InterPro" id="IPR045035">
    <property type="entry name" value="YSL-like"/>
</dbReference>
<evidence type="ECO:0000256" key="1">
    <source>
        <dbReference type="ARBA" id="ARBA00004141"/>
    </source>
</evidence>
<feature type="transmembrane region" description="Helical" evidence="8">
    <location>
        <begin position="318"/>
        <end position="338"/>
    </location>
</feature>
<keyword evidence="10" id="KW-1185">Reference proteome</keyword>
<evidence type="ECO:0000256" key="2">
    <source>
        <dbReference type="ARBA" id="ARBA00010276"/>
    </source>
</evidence>
<evidence type="ECO:0000256" key="8">
    <source>
        <dbReference type="SAM" id="Phobius"/>
    </source>
</evidence>
<comment type="caution">
    <text evidence="9">The sequence shown here is derived from an EMBL/GenBank/DDBJ whole genome shotgun (WGS) entry which is preliminary data.</text>
</comment>
<feature type="transmembrane region" description="Helical" evidence="8">
    <location>
        <begin position="423"/>
        <end position="440"/>
    </location>
</feature>
<dbReference type="NCBIfam" id="TIGR00728">
    <property type="entry name" value="OPT_sfam"/>
    <property type="match status" value="1"/>
</dbReference>
<dbReference type="OrthoDB" id="627262at2759"/>
<dbReference type="PANTHER" id="PTHR31645:SF83">
    <property type="entry name" value="METAL-NICOTIANAMINE TRANSPORTER YSL1-RELATED"/>
    <property type="match status" value="1"/>
</dbReference>
<dbReference type="PANTHER" id="PTHR31645">
    <property type="entry name" value="OLIGOPEPTIDE TRANSPORTER YGL114W-RELATED"/>
    <property type="match status" value="1"/>
</dbReference>
<accession>A0A6G1DYJ8</accession>
<feature type="region of interest" description="Disordered" evidence="7">
    <location>
        <begin position="349"/>
        <end position="371"/>
    </location>
</feature>
<feature type="transmembrane region" description="Helical" evidence="8">
    <location>
        <begin position="645"/>
        <end position="670"/>
    </location>
</feature>
<evidence type="ECO:0000256" key="4">
    <source>
        <dbReference type="ARBA" id="ARBA00022692"/>
    </source>
</evidence>
<keyword evidence="6 8" id="KW-0472">Membrane</keyword>
<evidence type="ECO:0000256" key="6">
    <source>
        <dbReference type="ARBA" id="ARBA00023136"/>
    </source>
</evidence>
<evidence type="ECO:0000256" key="5">
    <source>
        <dbReference type="ARBA" id="ARBA00022989"/>
    </source>
</evidence>
<evidence type="ECO:0000256" key="3">
    <source>
        <dbReference type="ARBA" id="ARBA00022448"/>
    </source>
</evidence>
<comment type="subcellular location">
    <subcellularLocation>
        <location evidence="1">Membrane</location>
        <topology evidence="1">Multi-pass membrane protein</topology>
    </subcellularLocation>
</comment>
<feature type="transmembrane region" description="Helical" evidence="8">
    <location>
        <begin position="446"/>
        <end position="464"/>
    </location>
</feature>
<sequence>MANDPAGAGAAGERSSPEPEPPSVEAAFAVQPPPPWWQQVTARSVAVSVVLGTLFSFMAMRTGLTAGLVPSFNMSASLLSFFVIKSWTRLMARCGVASQPFTRQENVVVQTCIISCATLSLYGGFTTYLLAMNGTVAKSAGGASDGRDVNTLHTGKIMAFLFLVSFSSLFCTLPLRKIMIVDYKLTYPSGSAIAGIVNSFHTPKGAATAKLQVNALFKSVAGSFMWSFFQWFYTAGDGCGFQAFPLFGLNAYKERFYFDFSASLVGVGMICPYLINFSMLLGSISSSRFIWPALQTKQGKWYTDPSPTSFKGINGYKVPMGIAMVLGDCLFQLGAISIKAAQHYRKGRQAQKLADGGSADGGGGSRPDDEDQWQARYDERRRNQVFLNDGIPDHFAEAGYVALAALSTALVPRIFPKIRYQHVAVVYTVAPILAFCNSYASGLMDWSLATVYGKLAIFLVGAWVGAESGGVIAGLAACGVIVVVIGNAAELMHDFKTGYLTLTSPVSMFASQAIGTALGCVINPGVFATFQRLVGVDHLGDAGSPYSAPMAIAYRALAVLSVEGLGTLPKHSATLCAACFAVAVCLDAAAATARARRWRVGGWVPNPMAMAIPFFIGPTFAVDMCVGSLLLMAWRRADKQGASTLAIVVASGLICGDGLWALPLSVLTMLKVQPPICMKFLSSYQSQQMRQHFVPTMDGHLSTMHQ</sequence>
<protein>
    <submittedName>
        <fullName evidence="9">Uncharacterized protein</fullName>
    </submittedName>
</protein>
<feature type="transmembrane region" description="Helical" evidence="8">
    <location>
        <begin position="157"/>
        <end position="175"/>
    </location>
</feature>